<protein>
    <submittedName>
        <fullName evidence="1">Uncharacterized protein</fullName>
    </submittedName>
</protein>
<reference evidence="1 2" key="1">
    <citation type="submission" date="2021-03" db="EMBL/GenBank/DDBJ databases">
        <title>Sequencing the genomes of 1000 actinobacteria strains.</title>
        <authorList>
            <person name="Klenk H.-P."/>
        </authorList>
    </citation>
    <scope>NUCLEOTIDE SEQUENCE [LARGE SCALE GENOMIC DNA]</scope>
    <source>
        <strain evidence="1 2">DSM 45256</strain>
    </source>
</reference>
<sequence>MSMPAALESMLRERTHLREWLGLLTGPTTTTTT</sequence>
<dbReference type="Proteomes" id="UP001519295">
    <property type="component" value="Unassembled WGS sequence"/>
</dbReference>
<accession>A0ABS4W6Q3</accession>
<proteinExistence type="predicted"/>
<gene>
    <name evidence="1" type="ORF">JOF36_007657</name>
</gene>
<dbReference type="EMBL" id="JAGINU010000004">
    <property type="protein sequence ID" value="MBP2371884.1"/>
    <property type="molecule type" value="Genomic_DNA"/>
</dbReference>
<evidence type="ECO:0000313" key="1">
    <source>
        <dbReference type="EMBL" id="MBP2371884.1"/>
    </source>
</evidence>
<comment type="caution">
    <text evidence="1">The sequence shown here is derived from an EMBL/GenBank/DDBJ whole genome shotgun (WGS) entry which is preliminary data.</text>
</comment>
<name>A0ABS4W6Q3_9PSEU</name>
<evidence type="ECO:0000313" key="2">
    <source>
        <dbReference type="Proteomes" id="UP001519295"/>
    </source>
</evidence>
<keyword evidence="2" id="KW-1185">Reference proteome</keyword>
<organism evidence="1 2">
    <name type="scientific">Pseudonocardia parietis</name>
    <dbReference type="NCBI Taxonomy" id="570936"/>
    <lineage>
        <taxon>Bacteria</taxon>
        <taxon>Bacillati</taxon>
        <taxon>Actinomycetota</taxon>
        <taxon>Actinomycetes</taxon>
        <taxon>Pseudonocardiales</taxon>
        <taxon>Pseudonocardiaceae</taxon>
        <taxon>Pseudonocardia</taxon>
    </lineage>
</organism>